<dbReference type="OrthoDB" id="6157693at2759"/>
<dbReference type="VEuPathDB" id="VectorBase:HLOH_058424"/>
<gene>
    <name evidence="2" type="ORF">HPB48_002061</name>
</gene>
<accession>A0A9J6FGK3</accession>
<sequence length="128" mass="13778">MESHAMPLEDVESMLVPSGGGGGGGVTPLDLGIIRAFKASYRRRVVERLDIAVDRPAANLPLRVSLYPAVEMVKAAWSEVTATYVRNCFRKAGFVNTQPQAEPDACDSQSGGDLWQRVIDTDMGAISP</sequence>
<organism evidence="2 3">
    <name type="scientific">Haemaphysalis longicornis</name>
    <name type="common">Bush tick</name>
    <dbReference type="NCBI Taxonomy" id="44386"/>
    <lineage>
        <taxon>Eukaryota</taxon>
        <taxon>Metazoa</taxon>
        <taxon>Ecdysozoa</taxon>
        <taxon>Arthropoda</taxon>
        <taxon>Chelicerata</taxon>
        <taxon>Arachnida</taxon>
        <taxon>Acari</taxon>
        <taxon>Parasitiformes</taxon>
        <taxon>Ixodida</taxon>
        <taxon>Ixodoidea</taxon>
        <taxon>Ixodidae</taxon>
        <taxon>Haemaphysalinae</taxon>
        <taxon>Haemaphysalis</taxon>
    </lineage>
</organism>
<evidence type="ECO:0000259" key="1">
    <source>
        <dbReference type="Pfam" id="PF03184"/>
    </source>
</evidence>
<comment type="caution">
    <text evidence="2">The sequence shown here is derived from an EMBL/GenBank/DDBJ whole genome shotgun (WGS) entry which is preliminary data.</text>
</comment>
<dbReference type="AlphaFoldDB" id="A0A9J6FGK3"/>
<name>A0A9J6FGK3_HAELO</name>
<dbReference type="InterPro" id="IPR004875">
    <property type="entry name" value="DDE_SF_endonuclease_dom"/>
</dbReference>
<reference evidence="2 3" key="1">
    <citation type="journal article" date="2020" name="Cell">
        <title>Large-Scale Comparative Analyses of Tick Genomes Elucidate Their Genetic Diversity and Vector Capacities.</title>
        <authorList>
            <consortium name="Tick Genome and Microbiome Consortium (TIGMIC)"/>
            <person name="Jia N."/>
            <person name="Wang J."/>
            <person name="Shi W."/>
            <person name="Du L."/>
            <person name="Sun Y."/>
            <person name="Zhan W."/>
            <person name="Jiang J.F."/>
            <person name="Wang Q."/>
            <person name="Zhang B."/>
            <person name="Ji P."/>
            <person name="Bell-Sakyi L."/>
            <person name="Cui X.M."/>
            <person name="Yuan T.T."/>
            <person name="Jiang B.G."/>
            <person name="Yang W.F."/>
            <person name="Lam T.T."/>
            <person name="Chang Q.C."/>
            <person name="Ding S.J."/>
            <person name="Wang X.J."/>
            <person name="Zhu J.G."/>
            <person name="Ruan X.D."/>
            <person name="Zhao L."/>
            <person name="Wei J.T."/>
            <person name="Ye R.Z."/>
            <person name="Que T.C."/>
            <person name="Du C.H."/>
            <person name="Zhou Y.H."/>
            <person name="Cheng J.X."/>
            <person name="Dai P.F."/>
            <person name="Guo W.B."/>
            <person name="Han X.H."/>
            <person name="Huang E.J."/>
            <person name="Li L.F."/>
            <person name="Wei W."/>
            <person name="Gao Y.C."/>
            <person name="Liu J.Z."/>
            <person name="Shao H.Z."/>
            <person name="Wang X."/>
            <person name="Wang C.C."/>
            <person name="Yang T.C."/>
            <person name="Huo Q.B."/>
            <person name="Li W."/>
            <person name="Chen H.Y."/>
            <person name="Chen S.E."/>
            <person name="Zhou L.G."/>
            <person name="Ni X.B."/>
            <person name="Tian J.H."/>
            <person name="Sheng Y."/>
            <person name="Liu T."/>
            <person name="Pan Y.S."/>
            <person name="Xia L.Y."/>
            <person name="Li J."/>
            <person name="Zhao F."/>
            <person name="Cao W.C."/>
        </authorList>
    </citation>
    <scope>NUCLEOTIDE SEQUENCE [LARGE SCALE GENOMIC DNA]</scope>
    <source>
        <strain evidence="2">HaeL-2018</strain>
    </source>
</reference>
<protein>
    <recommendedName>
        <fullName evidence="1">DDE-1 domain-containing protein</fullName>
    </recommendedName>
</protein>
<dbReference type="EMBL" id="JABSTR010000001">
    <property type="protein sequence ID" value="KAH9362083.1"/>
    <property type="molecule type" value="Genomic_DNA"/>
</dbReference>
<keyword evidence="3" id="KW-1185">Reference proteome</keyword>
<feature type="domain" description="DDE-1" evidence="1">
    <location>
        <begin position="26"/>
        <end position="89"/>
    </location>
</feature>
<proteinExistence type="predicted"/>
<evidence type="ECO:0000313" key="3">
    <source>
        <dbReference type="Proteomes" id="UP000821853"/>
    </source>
</evidence>
<evidence type="ECO:0000313" key="2">
    <source>
        <dbReference type="EMBL" id="KAH9362083.1"/>
    </source>
</evidence>
<dbReference type="Pfam" id="PF03184">
    <property type="entry name" value="DDE_1"/>
    <property type="match status" value="1"/>
</dbReference>
<dbReference type="Proteomes" id="UP000821853">
    <property type="component" value="Chromosome 1"/>
</dbReference>
<dbReference type="GO" id="GO:0003676">
    <property type="term" value="F:nucleic acid binding"/>
    <property type="evidence" value="ECO:0007669"/>
    <property type="project" value="InterPro"/>
</dbReference>